<keyword evidence="7 10" id="KW-0630">Potassium</keyword>
<evidence type="ECO:0000256" key="5">
    <source>
        <dbReference type="ARBA" id="ARBA00022741"/>
    </source>
</evidence>
<keyword evidence="5 10" id="KW-0547">Nucleotide-binding</keyword>
<feature type="binding site" evidence="10">
    <location>
        <begin position="57"/>
        <end position="61"/>
    </location>
    <ligand>
        <name>(6S)-NADPHX</name>
        <dbReference type="ChEBI" id="CHEBI:64076"/>
    </ligand>
</feature>
<reference evidence="12 13" key="1">
    <citation type="submission" date="2021-03" db="EMBL/GenBank/DDBJ databases">
        <title>Genomic Encyclopedia of Type Strains, Phase IV (KMG-IV): sequencing the most valuable type-strain genomes for metagenomic binning, comparative biology and taxonomic classification.</title>
        <authorList>
            <person name="Goeker M."/>
        </authorList>
    </citation>
    <scope>NUCLEOTIDE SEQUENCE [LARGE SCALE GENOMIC DNA]</scope>
    <source>
        <strain evidence="12 13">DSM 25609</strain>
    </source>
</reference>
<dbReference type="InterPro" id="IPR004443">
    <property type="entry name" value="YjeF_N_dom"/>
</dbReference>
<dbReference type="EMBL" id="JAGGKX010000026">
    <property type="protein sequence ID" value="MBP1971456.1"/>
    <property type="molecule type" value="Genomic_DNA"/>
</dbReference>
<evidence type="ECO:0000259" key="11">
    <source>
        <dbReference type="PROSITE" id="PS51385"/>
    </source>
</evidence>
<dbReference type="InterPro" id="IPR032976">
    <property type="entry name" value="YJEFN_prot_NAXE-like"/>
</dbReference>
<keyword evidence="6 10" id="KW-0521">NADP</keyword>
<evidence type="ECO:0000256" key="10">
    <source>
        <dbReference type="HAMAP-Rule" id="MF_01966"/>
    </source>
</evidence>
<evidence type="ECO:0000256" key="2">
    <source>
        <dbReference type="ARBA" id="ARBA00000909"/>
    </source>
</evidence>
<dbReference type="HAMAP" id="MF_01966">
    <property type="entry name" value="NADHX_epimerase"/>
    <property type="match status" value="1"/>
</dbReference>
<dbReference type="NCBIfam" id="TIGR00197">
    <property type="entry name" value="yjeF_nterm"/>
    <property type="match status" value="1"/>
</dbReference>
<keyword evidence="4 10" id="KW-0479">Metal-binding</keyword>
<evidence type="ECO:0000313" key="13">
    <source>
        <dbReference type="Proteomes" id="UP001519345"/>
    </source>
</evidence>
<comment type="cofactor">
    <cofactor evidence="10">
        <name>K(+)</name>
        <dbReference type="ChEBI" id="CHEBI:29103"/>
    </cofactor>
    <text evidence="10">Binds 1 potassium ion per subunit.</text>
</comment>
<evidence type="ECO:0000313" key="12">
    <source>
        <dbReference type="EMBL" id="MBP1971456.1"/>
    </source>
</evidence>
<evidence type="ECO:0000256" key="8">
    <source>
        <dbReference type="ARBA" id="ARBA00023027"/>
    </source>
</evidence>
<gene>
    <name evidence="10" type="primary">nnrE</name>
    <name evidence="12" type="ORF">J2Z83_003595</name>
</gene>
<feature type="binding site" evidence="10">
    <location>
        <position position="58"/>
    </location>
    <ligand>
        <name>K(+)</name>
        <dbReference type="ChEBI" id="CHEBI:29103"/>
    </ligand>
</feature>
<evidence type="ECO:0000256" key="3">
    <source>
        <dbReference type="ARBA" id="ARBA00012228"/>
    </source>
</evidence>
<comment type="catalytic activity">
    <reaction evidence="1 10">
        <text>(6R)-NADHX = (6S)-NADHX</text>
        <dbReference type="Rhea" id="RHEA:32215"/>
        <dbReference type="ChEBI" id="CHEBI:64074"/>
        <dbReference type="ChEBI" id="CHEBI:64075"/>
        <dbReference type="EC" id="5.1.99.6"/>
    </reaction>
</comment>
<feature type="binding site" evidence="10">
    <location>
        <position position="162"/>
    </location>
    <ligand>
        <name>K(+)</name>
        <dbReference type="ChEBI" id="CHEBI:29103"/>
    </ligand>
</feature>
<name>A0ABS4IM16_9BACI</name>
<evidence type="ECO:0000256" key="9">
    <source>
        <dbReference type="ARBA" id="ARBA00023235"/>
    </source>
</evidence>
<dbReference type="Gene3D" id="3.40.50.10260">
    <property type="entry name" value="YjeF N-terminal domain"/>
    <property type="match status" value="1"/>
</dbReference>
<dbReference type="EC" id="5.1.99.6" evidence="3 10"/>
<comment type="caution">
    <text evidence="10">Lacks conserved residue(s) required for the propagation of feature annotation.</text>
</comment>
<dbReference type="RefSeq" id="WP_264917285.1">
    <property type="nucleotide sequence ID" value="NZ_CP110224.1"/>
</dbReference>
<dbReference type="Pfam" id="PF03853">
    <property type="entry name" value="YjeF_N"/>
    <property type="match status" value="1"/>
</dbReference>
<evidence type="ECO:0000256" key="1">
    <source>
        <dbReference type="ARBA" id="ARBA00000013"/>
    </source>
</evidence>
<evidence type="ECO:0000256" key="4">
    <source>
        <dbReference type="ARBA" id="ARBA00022723"/>
    </source>
</evidence>
<organism evidence="12 13">
    <name type="scientific">Virgibacillus natechei</name>
    <dbReference type="NCBI Taxonomy" id="1216297"/>
    <lineage>
        <taxon>Bacteria</taxon>
        <taxon>Bacillati</taxon>
        <taxon>Bacillota</taxon>
        <taxon>Bacilli</taxon>
        <taxon>Bacillales</taxon>
        <taxon>Bacillaceae</taxon>
        <taxon>Virgibacillus</taxon>
    </lineage>
</organism>
<comment type="function">
    <text evidence="10">Catalyzes the epimerization of the S- and R-forms of NAD(P)HX, a damaged form of NAD(P)H that is a result of enzymatic or heat-dependent hydration. This is a prerequisite for the S-specific NAD(P)H-hydrate dehydratase to allow the repair of both epimers of NAD(P)HX.</text>
</comment>
<dbReference type="PANTHER" id="PTHR13232:SF10">
    <property type="entry name" value="NAD(P)H-HYDRATE EPIMERASE"/>
    <property type="match status" value="1"/>
</dbReference>
<feature type="domain" description="YjeF N-terminal" evidence="11">
    <location>
        <begin position="9"/>
        <end position="212"/>
    </location>
</feature>
<dbReference type="Proteomes" id="UP001519345">
    <property type="component" value="Unassembled WGS sequence"/>
</dbReference>
<keyword evidence="8 10" id="KW-0520">NAD</keyword>
<feature type="binding site" evidence="10">
    <location>
        <position position="159"/>
    </location>
    <ligand>
        <name>(6S)-NADPHX</name>
        <dbReference type="ChEBI" id="CHEBI:64076"/>
    </ligand>
</feature>
<dbReference type="SUPFAM" id="SSF64153">
    <property type="entry name" value="YjeF N-terminal domain-like"/>
    <property type="match status" value="1"/>
</dbReference>
<dbReference type="InterPro" id="IPR036652">
    <property type="entry name" value="YjeF_N_dom_sf"/>
</dbReference>
<evidence type="ECO:0000256" key="6">
    <source>
        <dbReference type="ARBA" id="ARBA00022857"/>
    </source>
</evidence>
<keyword evidence="9 10" id="KW-0413">Isomerase</keyword>
<comment type="caution">
    <text evidence="12">The sequence shown here is derived from an EMBL/GenBank/DDBJ whole genome shotgun (WGS) entry which is preliminary data.</text>
</comment>
<sequence length="212" mass="23522">MYIVTAKEMYDIDHYTMQEIGIDGKLLMENAGRAICGKMKAIIRKENRIIVFAGSGNNGGDGFVIARTLLNEMYDVQVVQVVPNAKIKGDALYHKQLFLKCGGTVIIVEQEPDVNDLVVGSDVIIDAMIGIGIKGQLREPLRRIVDLLNKTAAYTISIDIPSGLPADEGMHDFTAVQADYTFMVGLLKMSAFLNIRHPFMENGRRFPLVFLK</sequence>
<keyword evidence="13" id="KW-1185">Reference proteome</keyword>
<proteinExistence type="inferred from homology"/>
<protein>
    <recommendedName>
        <fullName evidence="3 10">NAD(P)H-hydrate epimerase</fullName>
        <ecNumber evidence="3 10">5.1.99.6</ecNumber>
    </recommendedName>
    <alternativeName>
        <fullName evidence="10">NAD(P)HX epimerase</fullName>
    </alternativeName>
</protein>
<comment type="similarity">
    <text evidence="10">Belongs to the NnrE/AIBP family.</text>
</comment>
<accession>A0ABS4IM16</accession>
<comment type="catalytic activity">
    <reaction evidence="2 10">
        <text>(6R)-NADPHX = (6S)-NADPHX</text>
        <dbReference type="Rhea" id="RHEA:32227"/>
        <dbReference type="ChEBI" id="CHEBI:64076"/>
        <dbReference type="ChEBI" id="CHEBI:64077"/>
        <dbReference type="EC" id="5.1.99.6"/>
    </reaction>
</comment>
<dbReference type="PROSITE" id="PS51385">
    <property type="entry name" value="YJEF_N"/>
    <property type="match status" value="1"/>
</dbReference>
<evidence type="ECO:0000256" key="7">
    <source>
        <dbReference type="ARBA" id="ARBA00022958"/>
    </source>
</evidence>
<feature type="binding site" evidence="10">
    <location>
        <begin position="130"/>
        <end position="136"/>
    </location>
    <ligand>
        <name>(6S)-NADPHX</name>
        <dbReference type="ChEBI" id="CHEBI:64076"/>
    </ligand>
</feature>
<dbReference type="PANTHER" id="PTHR13232">
    <property type="entry name" value="NAD(P)H-HYDRATE EPIMERASE"/>
    <property type="match status" value="1"/>
</dbReference>
<feature type="binding site" evidence="10">
    <location>
        <position position="126"/>
    </location>
    <ligand>
        <name>K(+)</name>
        <dbReference type="ChEBI" id="CHEBI:29103"/>
    </ligand>
</feature>